<organism evidence="1 2">
    <name type="scientific">Fluctibacter halophilus</name>
    <dbReference type="NCBI Taxonomy" id="226011"/>
    <lineage>
        <taxon>Bacteria</taxon>
        <taxon>Pseudomonadati</taxon>
        <taxon>Pseudomonadota</taxon>
        <taxon>Gammaproteobacteria</taxon>
        <taxon>Alteromonadales</taxon>
        <taxon>Alteromonadaceae</taxon>
        <taxon>Fluctibacter</taxon>
    </lineage>
</organism>
<proteinExistence type="predicted"/>
<dbReference type="Proteomes" id="UP001520878">
    <property type="component" value="Unassembled WGS sequence"/>
</dbReference>
<dbReference type="InterPro" id="IPR009899">
    <property type="entry name" value="ArdA"/>
</dbReference>
<dbReference type="Gene3D" id="3.10.20.480">
    <property type="entry name" value="Antirestriction protein ArdA, domain 1"/>
    <property type="match status" value="1"/>
</dbReference>
<evidence type="ECO:0000313" key="2">
    <source>
        <dbReference type="Proteomes" id="UP001520878"/>
    </source>
</evidence>
<gene>
    <name evidence="1" type="ORF">LJ739_10730</name>
</gene>
<evidence type="ECO:0000313" key="1">
    <source>
        <dbReference type="EMBL" id="MCC2616716.1"/>
    </source>
</evidence>
<dbReference type="EMBL" id="JAJEWP010000002">
    <property type="protein sequence ID" value="MCC2616716.1"/>
    <property type="molecule type" value="Genomic_DNA"/>
</dbReference>
<accession>A0ABS8G9C4</accession>
<name>A0ABS8G9C4_9ALTE</name>
<comment type="caution">
    <text evidence="1">The sequence shown here is derived from an EMBL/GenBank/DDBJ whole genome shotgun (WGS) entry which is preliminary data.</text>
</comment>
<protein>
    <submittedName>
        <fullName evidence="1">Antirestriction protein ArdA</fullName>
    </submittedName>
</protein>
<sequence>MSEEIRIYVACLAAYNNGKLHGVWIDATDDIDDIQDQINEMLKSSPEEDAEEWAMHDYEGYGSYRLSEYEGIQSAHEIACFIEEHGEIAAELLSHFLTIDEAKKAMEENYAGCHESVADFAEELTTGTTEIPESLAFYIDYEKMGRDLELGGDIITIETGYREVHIFWNH</sequence>
<reference evidence="1 2" key="1">
    <citation type="submission" date="2021-10" db="EMBL/GenBank/DDBJ databases">
        <title>Draft genome of Aestuariibacter halophilus JC2043.</title>
        <authorList>
            <person name="Emsley S.A."/>
            <person name="Pfannmuller K.M."/>
            <person name="Ushijima B."/>
            <person name="Saw J.H."/>
            <person name="Videau P."/>
        </authorList>
    </citation>
    <scope>NUCLEOTIDE SEQUENCE [LARGE SCALE GENOMIC DNA]</scope>
    <source>
        <strain evidence="1 2">JC2043</strain>
    </source>
</reference>
<dbReference type="Gene3D" id="1.10.10.1190">
    <property type="entry name" value="Antirestriction protein ArdA, domain 3"/>
    <property type="match status" value="1"/>
</dbReference>
<dbReference type="InterPro" id="IPR041895">
    <property type="entry name" value="ArdA_dom1"/>
</dbReference>
<dbReference type="Pfam" id="PF07275">
    <property type="entry name" value="ArdA"/>
    <property type="match status" value="1"/>
</dbReference>
<dbReference type="InterPro" id="IPR041893">
    <property type="entry name" value="ArdA_dom3"/>
</dbReference>
<keyword evidence="2" id="KW-1185">Reference proteome</keyword>
<dbReference type="RefSeq" id="WP_229160318.1">
    <property type="nucleotide sequence ID" value="NZ_JAJEWP010000002.1"/>
</dbReference>